<dbReference type="InterPro" id="IPR005805">
    <property type="entry name" value="Rieske_Fe-S_prot_C"/>
</dbReference>
<evidence type="ECO:0000256" key="1">
    <source>
        <dbReference type="ARBA" id="ARBA00022714"/>
    </source>
</evidence>
<sequence length="129" mass="14778">MLNRKTFLKISLSSITLVLLYFWNNLTGNLKALNRNKNQIVLPNDFPNGISFGEQFIVVKRNERIKIFSSKCTHLGCRINNSLNDVFICPCHGSKFNSDGEVLKGPAMKNLIKLKYRIDNSKNQIIIYT</sequence>
<dbReference type="InterPro" id="IPR036922">
    <property type="entry name" value="Rieske_2Fe-2S_sf"/>
</dbReference>
<dbReference type="PANTHER" id="PTHR10134">
    <property type="entry name" value="CYTOCHROME B-C1 COMPLEX SUBUNIT RIESKE, MITOCHONDRIAL"/>
    <property type="match status" value="1"/>
</dbReference>
<proteinExistence type="predicted"/>
<evidence type="ECO:0000256" key="5">
    <source>
        <dbReference type="ARBA" id="ARBA00023157"/>
    </source>
</evidence>
<dbReference type="GO" id="GO:0051537">
    <property type="term" value="F:2 iron, 2 sulfur cluster binding"/>
    <property type="evidence" value="ECO:0007669"/>
    <property type="project" value="UniProtKB-KW"/>
</dbReference>
<keyword evidence="2" id="KW-0479">Metal-binding</keyword>
<gene>
    <name evidence="8" type="ORF">ENS56_02745</name>
</gene>
<evidence type="ECO:0000256" key="6">
    <source>
        <dbReference type="ARBA" id="ARBA00034078"/>
    </source>
</evidence>
<dbReference type="PROSITE" id="PS51296">
    <property type="entry name" value="RIESKE"/>
    <property type="match status" value="1"/>
</dbReference>
<organism evidence="8">
    <name type="scientific">Ignavibacterium album</name>
    <dbReference type="NCBI Taxonomy" id="591197"/>
    <lineage>
        <taxon>Bacteria</taxon>
        <taxon>Pseudomonadati</taxon>
        <taxon>Ignavibacteriota</taxon>
        <taxon>Ignavibacteria</taxon>
        <taxon>Ignavibacteriales</taxon>
        <taxon>Ignavibacteriaceae</taxon>
        <taxon>Ignavibacterium</taxon>
    </lineage>
</organism>
<evidence type="ECO:0000256" key="2">
    <source>
        <dbReference type="ARBA" id="ARBA00022723"/>
    </source>
</evidence>
<dbReference type="GO" id="GO:0046872">
    <property type="term" value="F:metal ion binding"/>
    <property type="evidence" value="ECO:0007669"/>
    <property type="project" value="UniProtKB-KW"/>
</dbReference>
<dbReference type="PRINTS" id="PR00162">
    <property type="entry name" value="RIESKE"/>
</dbReference>
<keyword evidence="1" id="KW-0001">2Fe-2S</keyword>
<name>A0A832G7A6_9BACT</name>
<dbReference type="InterPro" id="IPR017941">
    <property type="entry name" value="Rieske_2Fe-2S"/>
</dbReference>
<evidence type="ECO:0000313" key="8">
    <source>
        <dbReference type="EMBL" id="HGT46932.1"/>
    </source>
</evidence>
<dbReference type="InterPro" id="IPR014349">
    <property type="entry name" value="Rieske_Fe-S_prot"/>
</dbReference>
<keyword evidence="5" id="KW-1015">Disulfide bond</keyword>
<dbReference type="CDD" id="cd03467">
    <property type="entry name" value="Rieske"/>
    <property type="match status" value="1"/>
</dbReference>
<evidence type="ECO:0000256" key="4">
    <source>
        <dbReference type="ARBA" id="ARBA00023014"/>
    </source>
</evidence>
<dbReference type="Pfam" id="PF00355">
    <property type="entry name" value="Rieske"/>
    <property type="match status" value="1"/>
</dbReference>
<comment type="caution">
    <text evidence="8">The sequence shown here is derived from an EMBL/GenBank/DDBJ whole genome shotgun (WGS) entry which is preliminary data.</text>
</comment>
<keyword evidence="3" id="KW-0408">Iron</keyword>
<evidence type="ECO:0000256" key="3">
    <source>
        <dbReference type="ARBA" id="ARBA00023004"/>
    </source>
</evidence>
<keyword evidence="4" id="KW-0411">Iron-sulfur</keyword>
<evidence type="ECO:0000259" key="7">
    <source>
        <dbReference type="PROSITE" id="PS51296"/>
    </source>
</evidence>
<comment type="cofactor">
    <cofactor evidence="6">
        <name>[2Fe-2S] cluster</name>
        <dbReference type="ChEBI" id="CHEBI:190135"/>
    </cofactor>
</comment>
<accession>A0A832G7A6</accession>
<protein>
    <submittedName>
        <fullName evidence="8">Ubiquinol-cytochrome c reductase iron-sulfur subunit</fullName>
    </submittedName>
</protein>
<dbReference type="EMBL" id="DSVI01000004">
    <property type="protein sequence ID" value="HGT46932.1"/>
    <property type="molecule type" value="Genomic_DNA"/>
</dbReference>
<dbReference type="SUPFAM" id="SSF50022">
    <property type="entry name" value="ISP domain"/>
    <property type="match status" value="1"/>
</dbReference>
<dbReference type="AlphaFoldDB" id="A0A832G7A6"/>
<reference evidence="8" key="1">
    <citation type="journal article" date="2020" name="mSystems">
        <title>Genome- and Community-Level Interaction Insights into Carbon Utilization and Element Cycling Functions of Hydrothermarchaeota in Hydrothermal Sediment.</title>
        <authorList>
            <person name="Zhou Z."/>
            <person name="Liu Y."/>
            <person name="Xu W."/>
            <person name="Pan J."/>
            <person name="Luo Z.H."/>
            <person name="Li M."/>
        </authorList>
    </citation>
    <scope>NUCLEOTIDE SEQUENCE [LARGE SCALE GENOMIC DNA]</scope>
    <source>
        <strain evidence="8">SpSt-500</strain>
    </source>
</reference>
<feature type="domain" description="Rieske" evidence="7">
    <location>
        <begin position="38"/>
        <end position="125"/>
    </location>
</feature>
<dbReference type="Gene3D" id="2.102.10.10">
    <property type="entry name" value="Rieske [2Fe-2S] iron-sulphur domain"/>
    <property type="match status" value="1"/>
</dbReference>
<dbReference type="GO" id="GO:0016020">
    <property type="term" value="C:membrane"/>
    <property type="evidence" value="ECO:0007669"/>
    <property type="project" value="InterPro"/>
</dbReference>